<dbReference type="GO" id="GO:0016788">
    <property type="term" value="F:hydrolase activity, acting on ester bonds"/>
    <property type="evidence" value="ECO:0007669"/>
    <property type="project" value="UniProtKB-ARBA"/>
</dbReference>
<reference evidence="1" key="1">
    <citation type="journal article" date="2021" name="Microb. Physiol.">
        <title>Proteogenomic Insights into the Physiology of Marine, Sulfate-Reducing, Filamentous Desulfonema limicola and Desulfonema magnum.</title>
        <authorList>
            <person name="Schnaars V."/>
            <person name="Wohlbrand L."/>
            <person name="Scheve S."/>
            <person name="Hinrichs C."/>
            <person name="Reinhardt R."/>
            <person name="Rabus R."/>
        </authorList>
    </citation>
    <scope>NUCLEOTIDE SEQUENCE</scope>
    <source>
        <strain evidence="1">4be13</strain>
    </source>
</reference>
<proteinExistence type="predicted"/>
<keyword evidence="2" id="KW-1185">Reference proteome</keyword>
<dbReference type="InterPro" id="IPR036514">
    <property type="entry name" value="SGNH_hydro_sf"/>
</dbReference>
<dbReference type="EMBL" id="CP061800">
    <property type="protein sequence ID" value="QTA87785.1"/>
    <property type="molecule type" value="Genomic_DNA"/>
</dbReference>
<name>A0A975BLR5_9BACT</name>
<dbReference type="AlphaFoldDB" id="A0A975BLR5"/>
<evidence type="ECO:0000313" key="1">
    <source>
        <dbReference type="EMBL" id="QTA87785.1"/>
    </source>
</evidence>
<gene>
    <name evidence="1" type="ORF">dnm_038220</name>
</gene>
<evidence type="ECO:0008006" key="3">
    <source>
        <dbReference type="Google" id="ProtNLM"/>
    </source>
</evidence>
<dbReference type="RefSeq" id="WP_207682832.1">
    <property type="nucleotide sequence ID" value="NZ_CP061800.1"/>
</dbReference>
<sequence>MGKEKKISWRQMYDYFRHIRRFLLICGLLVFLEMLVAPVLPSVIPETWYFRNYLSLKEIRQTHDFFNDYFDIEPDEHRGWRNRANAAYLKVRHDRFGSRSNTEFVPGQRKKWRVAFVGDSRIHGSSFYIENNQTISACLENKEIETLNLATSGYTLDQVYLATEEAIGRFQPDVVVMGISPDMSRSLDSHYLPLMSREQISMPLLKSRFVLDNGQLQLQIPPNEMLHDLPDNPELLNYLKKHDARYEEFKKFQIWESTPMLAFLSILKTKFESKANVMAKQLGLSRQQPLENLPLVRELIKKTRQLVMKNKIELVCLLIPTAEELSGNQYLAYNELASVLKSQSVNFIDVLPLFKNYSGTERLFHDTYHGTYAAHQIIAKALDQVISDLPDQNSMMMVRQKCSSSPVMR</sequence>
<dbReference type="SUPFAM" id="SSF52266">
    <property type="entry name" value="SGNH hydrolase"/>
    <property type="match status" value="1"/>
</dbReference>
<accession>A0A975BLR5</accession>
<evidence type="ECO:0000313" key="2">
    <source>
        <dbReference type="Proteomes" id="UP000663722"/>
    </source>
</evidence>
<dbReference type="Gene3D" id="3.40.50.1110">
    <property type="entry name" value="SGNH hydrolase"/>
    <property type="match status" value="2"/>
</dbReference>
<dbReference type="Proteomes" id="UP000663722">
    <property type="component" value="Chromosome"/>
</dbReference>
<dbReference type="KEGG" id="dmm:dnm_038220"/>
<protein>
    <recommendedName>
        <fullName evidence="3">SGNH hydrolase-type esterase domain-containing protein</fullName>
    </recommendedName>
</protein>
<organism evidence="1 2">
    <name type="scientific">Desulfonema magnum</name>
    <dbReference type="NCBI Taxonomy" id="45655"/>
    <lineage>
        <taxon>Bacteria</taxon>
        <taxon>Pseudomonadati</taxon>
        <taxon>Thermodesulfobacteriota</taxon>
        <taxon>Desulfobacteria</taxon>
        <taxon>Desulfobacterales</taxon>
        <taxon>Desulfococcaceae</taxon>
        <taxon>Desulfonema</taxon>
    </lineage>
</organism>